<accession>A0ABS5KJ21</accession>
<dbReference type="Proteomes" id="UP000730482">
    <property type="component" value="Unassembled WGS sequence"/>
</dbReference>
<reference evidence="1 2" key="1">
    <citation type="submission" date="2020-02" db="EMBL/GenBank/DDBJ databases">
        <title>Acidophilic actinobacteria isolated from forest soil.</title>
        <authorList>
            <person name="Golinska P."/>
        </authorList>
    </citation>
    <scope>NUCLEOTIDE SEQUENCE [LARGE SCALE GENOMIC DNA]</scope>
    <source>
        <strain evidence="1 2">NL8</strain>
    </source>
</reference>
<evidence type="ECO:0000313" key="1">
    <source>
        <dbReference type="EMBL" id="MBS2546399.1"/>
    </source>
</evidence>
<dbReference type="RefSeq" id="WP_212008048.1">
    <property type="nucleotide sequence ID" value="NZ_JAAFYZ010000013.1"/>
</dbReference>
<gene>
    <name evidence="1" type="ORF">KGQ19_05920</name>
</gene>
<protein>
    <submittedName>
        <fullName evidence="1">Uncharacterized protein</fullName>
    </submittedName>
</protein>
<proteinExistence type="predicted"/>
<organism evidence="1 2">
    <name type="scientific">Catenulispora pinistramenti</name>
    <dbReference type="NCBI Taxonomy" id="2705254"/>
    <lineage>
        <taxon>Bacteria</taxon>
        <taxon>Bacillati</taxon>
        <taxon>Actinomycetota</taxon>
        <taxon>Actinomycetes</taxon>
        <taxon>Catenulisporales</taxon>
        <taxon>Catenulisporaceae</taxon>
        <taxon>Catenulispora</taxon>
    </lineage>
</organism>
<dbReference type="EMBL" id="JAAFYZ010000013">
    <property type="protein sequence ID" value="MBS2546399.1"/>
    <property type="molecule type" value="Genomic_DNA"/>
</dbReference>
<evidence type="ECO:0000313" key="2">
    <source>
        <dbReference type="Proteomes" id="UP000730482"/>
    </source>
</evidence>
<comment type="caution">
    <text evidence="1">The sequence shown here is derived from an EMBL/GenBank/DDBJ whole genome shotgun (WGS) entry which is preliminary data.</text>
</comment>
<sequence length="121" mass="12389">MGGLAGAVTASIAAGAAQRLPAGPSWRVTCISACKGDALNLDDYCYGLQNGQAIGLIDAALASDELDQATGIYYDGENTLPAPEGPGNPVVEVWNNTGDYTLIAADTENSQDALADANRSR</sequence>
<keyword evidence="2" id="KW-1185">Reference proteome</keyword>
<name>A0ABS5KJ21_9ACTN</name>